<dbReference type="Proteomes" id="UP000257109">
    <property type="component" value="Unassembled WGS sequence"/>
</dbReference>
<protein>
    <submittedName>
        <fullName evidence="1">Uncharacterized protein</fullName>
    </submittedName>
</protein>
<gene>
    <name evidence="1" type="ORF">CR513_02812</name>
</gene>
<proteinExistence type="predicted"/>
<evidence type="ECO:0000313" key="2">
    <source>
        <dbReference type="Proteomes" id="UP000257109"/>
    </source>
</evidence>
<evidence type="ECO:0000313" key="1">
    <source>
        <dbReference type="EMBL" id="RDY12406.1"/>
    </source>
</evidence>
<organism evidence="1 2">
    <name type="scientific">Mucuna pruriens</name>
    <name type="common">Velvet bean</name>
    <name type="synonym">Dolichos pruriens</name>
    <dbReference type="NCBI Taxonomy" id="157652"/>
    <lineage>
        <taxon>Eukaryota</taxon>
        <taxon>Viridiplantae</taxon>
        <taxon>Streptophyta</taxon>
        <taxon>Embryophyta</taxon>
        <taxon>Tracheophyta</taxon>
        <taxon>Spermatophyta</taxon>
        <taxon>Magnoliopsida</taxon>
        <taxon>eudicotyledons</taxon>
        <taxon>Gunneridae</taxon>
        <taxon>Pentapetalae</taxon>
        <taxon>rosids</taxon>
        <taxon>fabids</taxon>
        <taxon>Fabales</taxon>
        <taxon>Fabaceae</taxon>
        <taxon>Papilionoideae</taxon>
        <taxon>50 kb inversion clade</taxon>
        <taxon>NPAAA clade</taxon>
        <taxon>indigoferoid/millettioid clade</taxon>
        <taxon>Phaseoleae</taxon>
        <taxon>Mucuna</taxon>
    </lineage>
</organism>
<feature type="non-terminal residue" evidence="1">
    <location>
        <position position="1"/>
    </location>
</feature>
<dbReference type="EMBL" id="QJKJ01000473">
    <property type="protein sequence ID" value="RDY12406.1"/>
    <property type="molecule type" value="Genomic_DNA"/>
</dbReference>
<reference evidence="1" key="1">
    <citation type="submission" date="2018-05" db="EMBL/GenBank/DDBJ databases">
        <title>Draft genome of Mucuna pruriens seed.</title>
        <authorList>
            <person name="Nnadi N.E."/>
            <person name="Vos R."/>
            <person name="Hasami M.H."/>
            <person name="Devisetty U.K."/>
            <person name="Aguiy J.C."/>
        </authorList>
    </citation>
    <scope>NUCLEOTIDE SEQUENCE [LARGE SCALE GENOMIC DNA]</scope>
    <source>
        <strain evidence="1">JCA_2017</strain>
    </source>
</reference>
<sequence>MHEIPSRWPGASRLAHGLAIPQPGEDLKEVQIGPNPHHKTKIGRSLDAKVEEQLIRVFTENQNAFAWSFEDVPGIDPSFLYYKLSITLGM</sequence>
<accession>A0A371IBJ7</accession>
<dbReference type="AlphaFoldDB" id="A0A371IBJ7"/>
<keyword evidence="2" id="KW-1185">Reference proteome</keyword>
<name>A0A371IBJ7_MUCPR</name>
<dbReference type="OrthoDB" id="1031194at2759"/>
<comment type="caution">
    <text evidence="1">The sequence shown here is derived from an EMBL/GenBank/DDBJ whole genome shotgun (WGS) entry which is preliminary data.</text>
</comment>